<feature type="domain" description="Antitoxin SocA-like Panacea" evidence="1">
    <location>
        <begin position="33"/>
        <end position="124"/>
    </location>
</feature>
<evidence type="ECO:0000259" key="1">
    <source>
        <dbReference type="Pfam" id="PF13274"/>
    </source>
</evidence>
<name>A0A1Y3UEM4_9ACTN</name>
<reference evidence="3" key="1">
    <citation type="submission" date="2017-04" db="EMBL/GenBank/DDBJ databases">
        <title>Function of individual gut microbiota members based on whole genome sequencing of pure cultures obtained from chicken caecum.</title>
        <authorList>
            <person name="Medvecky M."/>
            <person name="Cejkova D."/>
            <person name="Polansky O."/>
            <person name="Karasova D."/>
            <person name="Kubasova T."/>
            <person name="Cizek A."/>
            <person name="Rychlik I."/>
        </authorList>
    </citation>
    <scope>NUCLEOTIDE SEQUENCE [LARGE SCALE GENOMIC DNA]</scope>
    <source>
        <strain evidence="3">An70</strain>
    </source>
</reference>
<comment type="caution">
    <text evidence="2">The sequence shown here is derived from an EMBL/GenBank/DDBJ whole genome shotgun (WGS) entry which is preliminary data.</text>
</comment>
<dbReference type="Pfam" id="PF13274">
    <property type="entry name" value="SocA_Panacea"/>
    <property type="match status" value="1"/>
</dbReference>
<organism evidence="2 3">
    <name type="scientific">Enorma massiliensis</name>
    <dbReference type="NCBI Taxonomy" id="1472761"/>
    <lineage>
        <taxon>Bacteria</taxon>
        <taxon>Bacillati</taxon>
        <taxon>Actinomycetota</taxon>
        <taxon>Coriobacteriia</taxon>
        <taxon>Coriobacteriales</taxon>
        <taxon>Coriobacteriaceae</taxon>
        <taxon>Enorma</taxon>
    </lineage>
</organism>
<protein>
    <recommendedName>
        <fullName evidence="1">Antitoxin SocA-like Panacea domain-containing protein</fullName>
    </recommendedName>
</protein>
<dbReference type="RefSeq" id="WP_087186114.1">
    <property type="nucleotide sequence ID" value="NZ_NFHO01000003.1"/>
</dbReference>
<proteinExistence type="predicted"/>
<sequence>MDNTQTIQPKKPSASDVARYLLEKKGTLTGYQLQKLLYYCQAWSLVVDDRPLFPEEVRAYEHGPAVPSVSMQHQHQYYVHPSDISGDSSMLSESDMAFIDVVLAAYDGMNGQQLENLTHSEDPWRSCFNQLTGINSSAVISHELMRSYYARLLTASDEEQRRHHVPSFNHPKKLYVTSSDYDWLLGYLDEE</sequence>
<keyword evidence="3" id="KW-1185">Reference proteome</keyword>
<dbReference type="InterPro" id="IPR025272">
    <property type="entry name" value="SocA_Panacea"/>
</dbReference>
<gene>
    <name evidence="2" type="ORF">B5G21_03830</name>
</gene>
<evidence type="ECO:0000313" key="2">
    <source>
        <dbReference type="EMBL" id="OUN43830.1"/>
    </source>
</evidence>
<dbReference type="Proteomes" id="UP000196560">
    <property type="component" value="Unassembled WGS sequence"/>
</dbReference>
<dbReference type="AlphaFoldDB" id="A0A1Y3UEM4"/>
<evidence type="ECO:0000313" key="3">
    <source>
        <dbReference type="Proteomes" id="UP000196560"/>
    </source>
</evidence>
<dbReference type="EMBL" id="NFHO01000003">
    <property type="protein sequence ID" value="OUN43830.1"/>
    <property type="molecule type" value="Genomic_DNA"/>
</dbReference>
<accession>A0A1Y3UEM4</accession>